<keyword evidence="3 7" id="KW-0812">Transmembrane</keyword>
<keyword evidence="6 8" id="KW-0472">Membrane</keyword>
<keyword evidence="4 8" id="KW-1133">Transmembrane helix</keyword>
<name>A0ABM7WST9_9BACT</name>
<feature type="transmembrane region" description="Helical" evidence="8">
    <location>
        <begin position="108"/>
        <end position="126"/>
    </location>
</feature>
<proteinExistence type="predicted"/>
<feature type="domain" description="NADH:quinone oxidoreductase/Mrp antiporter transmembrane" evidence="9">
    <location>
        <begin position="133"/>
        <end position="412"/>
    </location>
</feature>
<keyword evidence="11" id="KW-1185">Reference proteome</keyword>
<dbReference type="Proteomes" id="UP001162891">
    <property type="component" value="Chromosome"/>
</dbReference>
<evidence type="ECO:0000256" key="5">
    <source>
        <dbReference type="ARBA" id="ARBA00023002"/>
    </source>
</evidence>
<evidence type="ECO:0000256" key="7">
    <source>
        <dbReference type="RuleBase" id="RU000320"/>
    </source>
</evidence>
<dbReference type="InterPro" id="IPR001750">
    <property type="entry name" value="ND/Mrp_TM"/>
</dbReference>
<feature type="transmembrane region" description="Helical" evidence="8">
    <location>
        <begin position="132"/>
        <end position="151"/>
    </location>
</feature>
<evidence type="ECO:0000256" key="3">
    <source>
        <dbReference type="ARBA" id="ARBA00022692"/>
    </source>
</evidence>
<evidence type="ECO:0000313" key="11">
    <source>
        <dbReference type="Proteomes" id="UP001162891"/>
    </source>
</evidence>
<comment type="subcellular location">
    <subcellularLocation>
        <location evidence="1">Cell membrane</location>
        <topology evidence="1">Multi-pass membrane protein</topology>
    </subcellularLocation>
    <subcellularLocation>
        <location evidence="7">Membrane</location>
        <topology evidence="7">Multi-pass membrane protein</topology>
    </subcellularLocation>
</comment>
<dbReference type="EMBL" id="AP025591">
    <property type="protein sequence ID" value="BDG02564.1"/>
    <property type="molecule type" value="Genomic_DNA"/>
</dbReference>
<dbReference type="PRINTS" id="PR01437">
    <property type="entry name" value="NUOXDRDTASE4"/>
</dbReference>
<evidence type="ECO:0000256" key="6">
    <source>
        <dbReference type="ARBA" id="ARBA00023136"/>
    </source>
</evidence>
<feature type="transmembrane region" description="Helical" evidence="8">
    <location>
        <begin position="337"/>
        <end position="359"/>
    </location>
</feature>
<evidence type="ECO:0000313" key="10">
    <source>
        <dbReference type="EMBL" id="BDG02564.1"/>
    </source>
</evidence>
<dbReference type="RefSeq" id="WP_248360255.1">
    <property type="nucleotide sequence ID" value="NZ_AP025591.1"/>
</dbReference>
<dbReference type="PANTHER" id="PTHR42682:SF3">
    <property type="entry name" value="FORMATE HYDROGENLYASE SUBUNIT 3-RELATED"/>
    <property type="match status" value="1"/>
</dbReference>
<feature type="transmembrane region" description="Helical" evidence="8">
    <location>
        <begin position="76"/>
        <end position="96"/>
    </location>
</feature>
<feature type="transmembrane region" description="Helical" evidence="8">
    <location>
        <begin position="270"/>
        <end position="288"/>
    </location>
</feature>
<protein>
    <submittedName>
        <fullName evidence="10">Hydrogenase</fullName>
    </submittedName>
</protein>
<keyword evidence="5" id="KW-0560">Oxidoreductase</keyword>
<evidence type="ECO:0000256" key="4">
    <source>
        <dbReference type="ARBA" id="ARBA00022989"/>
    </source>
</evidence>
<feature type="transmembrane region" description="Helical" evidence="8">
    <location>
        <begin position="422"/>
        <end position="451"/>
    </location>
</feature>
<gene>
    <name evidence="10" type="primary">ehrA-1</name>
    <name evidence="10" type="ORF">AMOR_15600</name>
</gene>
<dbReference type="PANTHER" id="PTHR42682">
    <property type="entry name" value="HYDROGENASE-4 COMPONENT F"/>
    <property type="match status" value="1"/>
</dbReference>
<accession>A0ABM7WST9</accession>
<dbReference type="InterPro" id="IPR003918">
    <property type="entry name" value="NADH_UbQ_OxRdtase"/>
</dbReference>
<feature type="transmembrane region" description="Helical" evidence="8">
    <location>
        <begin position="472"/>
        <end position="494"/>
    </location>
</feature>
<feature type="transmembrane region" description="Helical" evidence="8">
    <location>
        <begin position="238"/>
        <end position="258"/>
    </location>
</feature>
<dbReference type="Pfam" id="PF00361">
    <property type="entry name" value="Proton_antipo_M"/>
    <property type="match status" value="1"/>
</dbReference>
<evidence type="ECO:0000256" key="8">
    <source>
        <dbReference type="SAM" id="Phobius"/>
    </source>
</evidence>
<evidence type="ECO:0000259" key="9">
    <source>
        <dbReference type="Pfam" id="PF00361"/>
    </source>
</evidence>
<feature type="transmembrane region" description="Helical" evidence="8">
    <location>
        <begin position="518"/>
        <end position="539"/>
    </location>
</feature>
<feature type="transmembrane region" description="Helical" evidence="8">
    <location>
        <begin position="380"/>
        <end position="402"/>
    </location>
</feature>
<dbReference type="InterPro" id="IPR052175">
    <property type="entry name" value="ComplexI-like_HydComp"/>
</dbReference>
<organism evidence="10 11">
    <name type="scientific">Anaeromyxobacter oryzae</name>
    <dbReference type="NCBI Taxonomy" id="2918170"/>
    <lineage>
        <taxon>Bacteria</taxon>
        <taxon>Pseudomonadati</taxon>
        <taxon>Myxococcota</taxon>
        <taxon>Myxococcia</taxon>
        <taxon>Myxococcales</taxon>
        <taxon>Cystobacterineae</taxon>
        <taxon>Anaeromyxobacteraceae</taxon>
        <taxon>Anaeromyxobacter</taxon>
    </lineage>
</organism>
<reference evidence="11" key="1">
    <citation type="journal article" date="2022" name="Int. J. Syst. Evol. Microbiol.">
        <title>Anaeromyxobacter oryzae sp. nov., Anaeromyxobacter diazotrophicus sp. nov. and Anaeromyxobacter paludicola sp. nov., isolated from paddy soils.</title>
        <authorList>
            <person name="Itoh H."/>
            <person name="Xu Z."/>
            <person name="Mise K."/>
            <person name="Masuda Y."/>
            <person name="Ushijima N."/>
            <person name="Hayakawa C."/>
            <person name="Shiratori Y."/>
            <person name="Senoo K."/>
        </authorList>
    </citation>
    <scope>NUCLEOTIDE SEQUENCE [LARGE SCALE GENOMIC DNA]</scope>
    <source>
        <strain evidence="11">Red232</strain>
    </source>
</reference>
<feature type="transmembrane region" description="Helical" evidence="8">
    <location>
        <begin position="205"/>
        <end position="226"/>
    </location>
</feature>
<sequence>MILLAAASVILLAGAGLALALRDNVHRGWASLATQAGASVLVLAAVLPTLLRGGDVRYRVAWSYPVESIAVHLDPLGAFFLAWSLPMTLVGTAYAFGYLRPYFRTRNAGVQFALLNMISLSFVMVYTLESAFPFLLGWEIAAVSAWLLVVWDYRNQKIRFAGFNYLVSTHVGLFVLLAAFMVLHSQTGSMDFQSFSAFLQHPSRLRSVTFLLLVTAFGLKSAFFPFHTWLPRAHSAAPAHVSALMSGVIHKAGLFGLLRFTLLLGEPEPWMGWYLVGFSALSAVVGVLYTTSQRDLKRLLGYSSTENVGIAGIGFGIGYLGLAWHQPALVALGFTGGVLHVLNHALFKCLLFYAAGAVYRSTHSVDLERLGGLARRLPWTAGYFLLGALAISALPPFNGFVSELLVYAGLLNPAVPAGIPRVLLVAGAAALAFVGGVSALAMTRAFGVTFLGAPRDAKIHCEGEVSRWMRGAMAVHAAGVVLVGLVPGVGLAVVDRPVRLFRARAGAMALGDLEPVRALAPVAWIAALVVGVLGALLLVRRWLARGAPAPRHVTWGCGYGAPTPRMQYTGTSFASQFAALFYAVLPHHRRAKLPEGPFPEKVGHLNTHCVDAVEKRMFEVMGEGDRFVTRLAARIPADLGVSLGAGLVVLAVMVGLVLAGTGGLP</sequence>
<feature type="transmembrane region" description="Helical" evidence="8">
    <location>
        <begin position="308"/>
        <end position="325"/>
    </location>
</feature>
<evidence type="ECO:0000256" key="1">
    <source>
        <dbReference type="ARBA" id="ARBA00004651"/>
    </source>
</evidence>
<feature type="transmembrane region" description="Helical" evidence="8">
    <location>
        <begin position="639"/>
        <end position="659"/>
    </location>
</feature>
<keyword evidence="2" id="KW-1003">Cell membrane</keyword>
<feature type="transmembrane region" description="Helical" evidence="8">
    <location>
        <begin position="163"/>
        <end position="185"/>
    </location>
</feature>
<evidence type="ECO:0000256" key="2">
    <source>
        <dbReference type="ARBA" id="ARBA00022475"/>
    </source>
</evidence>